<dbReference type="Proteomes" id="UP000030747">
    <property type="component" value="Unassembled WGS sequence"/>
</dbReference>
<feature type="signal peptide" evidence="1">
    <location>
        <begin position="1"/>
        <end position="33"/>
    </location>
</feature>
<keyword evidence="3" id="KW-1185">Reference proteome</keyword>
<evidence type="ECO:0000256" key="1">
    <source>
        <dbReference type="SAM" id="SignalP"/>
    </source>
</evidence>
<dbReference type="VEuPathDB" id="ToxoDB:ETH_00000345"/>
<organism evidence="2 3">
    <name type="scientific">Eimeria tenella</name>
    <name type="common">Coccidian parasite</name>
    <dbReference type="NCBI Taxonomy" id="5802"/>
    <lineage>
        <taxon>Eukaryota</taxon>
        <taxon>Sar</taxon>
        <taxon>Alveolata</taxon>
        <taxon>Apicomplexa</taxon>
        <taxon>Conoidasida</taxon>
        <taxon>Coccidia</taxon>
        <taxon>Eucoccidiorida</taxon>
        <taxon>Eimeriorina</taxon>
        <taxon>Eimeriidae</taxon>
        <taxon>Eimeria</taxon>
    </lineage>
</organism>
<evidence type="ECO:0000313" key="3">
    <source>
        <dbReference type="Proteomes" id="UP000030747"/>
    </source>
</evidence>
<gene>
    <name evidence="2" type="ORF">ETH_00000345</name>
</gene>
<protein>
    <submittedName>
        <fullName evidence="2">Uncharacterized protein</fullName>
    </submittedName>
</protein>
<sequence>MEVDNQLRPACLGCSKLHACLSLLVLAVNFGLGQSTLMSDQSIPAILERIGQLAEHTKRIKPAENDLSLYEVRSTSQTTSPLTHEIGREGEVFQAQNPTENFSVSKAQFTALLHTIKQQENLEEKACLKQIVGPSEAASLNPPELGIVKSSVDLHFGAFWMWDKVGRILLQNRVPPPLDVGDVVKVLGVGSTVLQQEEYTVAAVHGTAIAVEKDGVYLDFPRDRLILTIGSKYISIADSVLRNEIKDLNEDDPSILQDMEEIFKIAAVREAFQKTQQTGDPRHLQNAMKASETFHFLSFVDAMRELPSIEATPLQKPGKGKYKPDPAETSSIYTSEAAVRESMQIYGSVRFSSNVRFVFRHYSPMREYLEENEERLVADE</sequence>
<dbReference type="VEuPathDB" id="ToxoDB:ETH2_1155700"/>
<dbReference type="RefSeq" id="XP_013229857.1">
    <property type="nucleotide sequence ID" value="XM_013374403.1"/>
</dbReference>
<proteinExistence type="predicted"/>
<reference evidence="2" key="2">
    <citation type="submission" date="2013-10" db="EMBL/GenBank/DDBJ databases">
        <authorList>
            <person name="Aslett M."/>
        </authorList>
    </citation>
    <scope>NUCLEOTIDE SEQUENCE [LARGE SCALE GENOMIC DNA]</scope>
    <source>
        <strain evidence="2">Houghton</strain>
    </source>
</reference>
<accession>U6KLX1</accession>
<dbReference type="EMBL" id="HG674135">
    <property type="protein sequence ID" value="CDJ39102.1"/>
    <property type="molecule type" value="Genomic_DNA"/>
</dbReference>
<dbReference type="OrthoDB" id="10293682at2759"/>
<reference evidence="2" key="1">
    <citation type="submission" date="2013-10" db="EMBL/GenBank/DDBJ databases">
        <title>Genomic analysis of the causative agents of coccidiosis in chickens.</title>
        <authorList>
            <person name="Reid A.J."/>
            <person name="Blake D."/>
            <person name="Billington K."/>
            <person name="Browne H."/>
            <person name="Dunn M."/>
            <person name="Hung S."/>
            <person name="Kawahara F."/>
            <person name="Miranda-Saavedra D."/>
            <person name="Mourier T."/>
            <person name="Nagra H."/>
            <person name="Otto T.D."/>
            <person name="Rawlings N."/>
            <person name="Sanchez A."/>
            <person name="Sanders M."/>
            <person name="Subramaniam C."/>
            <person name="Tay Y."/>
            <person name="Dear P."/>
            <person name="Doerig C."/>
            <person name="Gruber A."/>
            <person name="Parkinson J."/>
            <person name="Shirley M."/>
            <person name="Wan K.L."/>
            <person name="Berriman M."/>
            <person name="Tomley F."/>
            <person name="Pain A."/>
        </authorList>
    </citation>
    <scope>NUCLEOTIDE SEQUENCE [LARGE SCALE GENOMIC DNA]</scope>
    <source>
        <strain evidence="2">Houghton</strain>
    </source>
</reference>
<dbReference type="GeneID" id="25249296"/>
<evidence type="ECO:0000313" key="2">
    <source>
        <dbReference type="EMBL" id="CDJ39102.1"/>
    </source>
</evidence>
<feature type="chain" id="PRO_5004671746" evidence="1">
    <location>
        <begin position="34"/>
        <end position="380"/>
    </location>
</feature>
<dbReference type="AlphaFoldDB" id="U6KLX1"/>
<name>U6KLX1_EIMTE</name>
<keyword evidence="1" id="KW-0732">Signal</keyword>